<accession>A0ABS3JBD7</accession>
<name>A0ABS3JBD7_9BACT</name>
<gene>
    <name evidence="1" type="ORF">J2I46_01845</name>
</gene>
<sequence>MKEELTTAMHSEFTVTEVTEMKHKAFALFKMISLGYTQAEALEQMELSADQVRPHLAAYNKSATKQVVFE</sequence>
<protein>
    <submittedName>
        <fullName evidence="1">Uncharacterized protein</fullName>
    </submittedName>
</protein>
<evidence type="ECO:0000313" key="1">
    <source>
        <dbReference type="EMBL" id="MBO0947306.1"/>
    </source>
</evidence>
<proteinExistence type="predicted"/>
<dbReference type="Proteomes" id="UP000664628">
    <property type="component" value="Unassembled WGS sequence"/>
</dbReference>
<keyword evidence="2" id="KW-1185">Reference proteome</keyword>
<evidence type="ECO:0000313" key="2">
    <source>
        <dbReference type="Proteomes" id="UP000664628"/>
    </source>
</evidence>
<organism evidence="1 2">
    <name type="scientific">Fibrella forsythiae</name>
    <dbReference type="NCBI Taxonomy" id="2817061"/>
    <lineage>
        <taxon>Bacteria</taxon>
        <taxon>Pseudomonadati</taxon>
        <taxon>Bacteroidota</taxon>
        <taxon>Cytophagia</taxon>
        <taxon>Cytophagales</taxon>
        <taxon>Spirosomataceae</taxon>
        <taxon>Fibrella</taxon>
    </lineage>
</organism>
<comment type="caution">
    <text evidence="1">The sequence shown here is derived from an EMBL/GenBank/DDBJ whole genome shotgun (WGS) entry which is preliminary data.</text>
</comment>
<dbReference type="RefSeq" id="WP_207327222.1">
    <property type="nucleotide sequence ID" value="NZ_JAFMYW010000001.1"/>
</dbReference>
<dbReference type="EMBL" id="JAFMYW010000001">
    <property type="protein sequence ID" value="MBO0947306.1"/>
    <property type="molecule type" value="Genomic_DNA"/>
</dbReference>
<reference evidence="1 2" key="1">
    <citation type="submission" date="2021-03" db="EMBL/GenBank/DDBJ databases">
        <title>Fibrella sp. HMF5405 genome sequencing and assembly.</title>
        <authorList>
            <person name="Kang H."/>
            <person name="Kim H."/>
            <person name="Bae S."/>
            <person name="Joh K."/>
        </authorList>
    </citation>
    <scope>NUCLEOTIDE SEQUENCE [LARGE SCALE GENOMIC DNA]</scope>
    <source>
        <strain evidence="1 2">HMF5405</strain>
    </source>
</reference>